<dbReference type="GO" id="GO:0006355">
    <property type="term" value="P:regulation of DNA-templated transcription"/>
    <property type="evidence" value="ECO:0007669"/>
    <property type="project" value="InterPro"/>
</dbReference>
<protein>
    <submittedName>
        <fullName evidence="4">Transcriptional regulator, putative two-component response regulator</fullName>
    </submittedName>
</protein>
<sequence>MLYERAGTCVSREEIKKSFWPTDDNANEKIDAHIKSIRKVLKEFQEYKLITVRGKGYYLRIP</sequence>
<evidence type="ECO:0000259" key="3">
    <source>
        <dbReference type="PROSITE" id="PS51755"/>
    </source>
</evidence>
<feature type="DNA-binding region" description="OmpR/PhoB-type" evidence="2">
    <location>
        <begin position="1"/>
        <end position="61"/>
    </location>
</feature>
<dbReference type="Gene3D" id="1.10.10.10">
    <property type="entry name" value="Winged helix-like DNA-binding domain superfamily/Winged helix DNA-binding domain"/>
    <property type="match status" value="1"/>
</dbReference>
<dbReference type="Pfam" id="PF00486">
    <property type="entry name" value="Trans_reg_C"/>
    <property type="match status" value="1"/>
</dbReference>
<evidence type="ECO:0000256" key="1">
    <source>
        <dbReference type="ARBA" id="ARBA00023125"/>
    </source>
</evidence>
<dbReference type="PROSITE" id="PS51755">
    <property type="entry name" value="OMPR_PHOB"/>
    <property type="match status" value="1"/>
</dbReference>
<dbReference type="Proteomes" id="UP000061587">
    <property type="component" value="Chromosome"/>
</dbReference>
<dbReference type="PATRIC" id="fig|821.40.peg.3318"/>
<dbReference type="SUPFAM" id="SSF46894">
    <property type="entry name" value="C-terminal effector domain of the bipartite response regulators"/>
    <property type="match status" value="1"/>
</dbReference>
<feature type="domain" description="OmpR/PhoB-type" evidence="3">
    <location>
        <begin position="1"/>
        <end position="61"/>
    </location>
</feature>
<dbReference type="InterPro" id="IPR036388">
    <property type="entry name" value="WH-like_DNA-bd_sf"/>
</dbReference>
<evidence type="ECO:0000313" key="4">
    <source>
        <dbReference type="EMBL" id="ALK85344.1"/>
    </source>
</evidence>
<name>A0A0P0LIH9_PHOVU</name>
<evidence type="ECO:0000256" key="2">
    <source>
        <dbReference type="PROSITE-ProRule" id="PRU01091"/>
    </source>
</evidence>
<dbReference type="AlphaFoldDB" id="A0A0P0LIH9"/>
<organism evidence="4 5">
    <name type="scientific">Phocaeicola vulgatus</name>
    <name type="common">Bacteroides vulgatus</name>
    <dbReference type="NCBI Taxonomy" id="821"/>
    <lineage>
        <taxon>Bacteria</taxon>
        <taxon>Pseudomonadati</taxon>
        <taxon>Bacteroidota</taxon>
        <taxon>Bacteroidia</taxon>
        <taxon>Bacteroidales</taxon>
        <taxon>Bacteroidaceae</taxon>
        <taxon>Phocaeicola</taxon>
    </lineage>
</organism>
<accession>A0A0P0LIH9</accession>
<dbReference type="GO" id="GO:0000160">
    <property type="term" value="P:phosphorelay signal transduction system"/>
    <property type="evidence" value="ECO:0007669"/>
    <property type="project" value="InterPro"/>
</dbReference>
<dbReference type="InterPro" id="IPR001867">
    <property type="entry name" value="OmpR/PhoB-type_DNA-bd"/>
</dbReference>
<dbReference type="CDD" id="cd00383">
    <property type="entry name" value="trans_reg_C"/>
    <property type="match status" value="1"/>
</dbReference>
<keyword evidence="1 2" id="KW-0238">DNA-binding</keyword>
<dbReference type="GO" id="GO:0003677">
    <property type="term" value="F:DNA binding"/>
    <property type="evidence" value="ECO:0007669"/>
    <property type="project" value="UniProtKB-UniRule"/>
</dbReference>
<dbReference type="EMBL" id="CP013020">
    <property type="protein sequence ID" value="ALK85344.1"/>
    <property type="molecule type" value="Genomic_DNA"/>
</dbReference>
<evidence type="ECO:0000313" key="5">
    <source>
        <dbReference type="Proteomes" id="UP000061587"/>
    </source>
</evidence>
<dbReference type="InterPro" id="IPR016032">
    <property type="entry name" value="Sig_transdc_resp-reg_C-effctor"/>
</dbReference>
<proteinExistence type="predicted"/>
<gene>
    <name evidence="4" type="ORF">BvMPK_2757</name>
</gene>
<reference evidence="4 5" key="2">
    <citation type="journal article" date="2016" name="Genome Biol. Evol.">
        <title>Extensive mobilome-driven genome diversification in mouse gut-associated Bacteroides vulgatus mpk.</title>
        <authorList>
            <person name="Lange A."/>
            <person name="Beier S."/>
            <person name="Steimle A."/>
            <person name="Autenrieth I.B."/>
            <person name="Huson D.H."/>
            <person name="Frick J.S."/>
        </authorList>
    </citation>
    <scope>NUCLEOTIDE SEQUENCE [LARGE SCALE GENOMIC DNA]</scope>
    <source>
        <strain evidence="5">mpk</strain>
    </source>
</reference>
<reference evidence="5" key="1">
    <citation type="submission" date="2015-10" db="EMBL/GenBank/DDBJ databases">
        <title>Extensive mobilome-driven genome diversification in gut-associated Bacteroides vulgatus mpk.</title>
        <authorList>
            <person name="Beier S."/>
            <person name="Lange A."/>
            <person name="Huson D.H."/>
            <person name="Frick J.-S."/>
            <person name="Autenrieth I.B."/>
        </authorList>
    </citation>
    <scope>NUCLEOTIDE SEQUENCE [LARGE SCALE GENOMIC DNA]</scope>
    <source>
        <strain evidence="5">mpk</strain>
    </source>
</reference>